<name>A0A164MEW3_9CRUS</name>
<reference evidence="2 3" key="1">
    <citation type="submission" date="2016-03" db="EMBL/GenBank/DDBJ databases">
        <title>EvidentialGene: Evidence-directed Construction of Genes on Genomes.</title>
        <authorList>
            <person name="Gilbert D.G."/>
            <person name="Choi J.-H."/>
            <person name="Mockaitis K."/>
            <person name="Colbourne J."/>
            <person name="Pfrender M."/>
        </authorList>
    </citation>
    <scope>NUCLEOTIDE SEQUENCE [LARGE SCALE GENOMIC DNA]</scope>
    <source>
        <strain evidence="2 3">Xinb3</strain>
        <tissue evidence="2">Complete organism</tissue>
    </source>
</reference>
<evidence type="ECO:0000313" key="3">
    <source>
        <dbReference type="Proteomes" id="UP000076858"/>
    </source>
</evidence>
<sequence length="75" mass="8756">MEFQRCDRRSSILKPFRRLTYMLNDILHICLKSNGSECKERRQNKKTGTPDPSPSNWTVNVDNDNSIYIQLTPLA</sequence>
<evidence type="ECO:0000313" key="2">
    <source>
        <dbReference type="EMBL" id="KZS04998.1"/>
    </source>
</evidence>
<comment type="caution">
    <text evidence="2">The sequence shown here is derived from an EMBL/GenBank/DDBJ whole genome shotgun (WGS) entry which is preliminary data.</text>
</comment>
<protein>
    <submittedName>
        <fullName evidence="2">Uncharacterized protein</fullName>
    </submittedName>
</protein>
<feature type="region of interest" description="Disordered" evidence="1">
    <location>
        <begin position="37"/>
        <end position="61"/>
    </location>
</feature>
<evidence type="ECO:0000256" key="1">
    <source>
        <dbReference type="SAM" id="MobiDB-lite"/>
    </source>
</evidence>
<dbReference type="EMBL" id="LRGB01003024">
    <property type="protein sequence ID" value="KZS04998.1"/>
    <property type="molecule type" value="Genomic_DNA"/>
</dbReference>
<organism evidence="2 3">
    <name type="scientific">Daphnia magna</name>
    <dbReference type="NCBI Taxonomy" id="35525"/>
    <lineage>
        <taxon>Eukaryota</taxon>
        <taxon>Metazoa</taxon>
        <taxon>Ecdysozoa</taxon>
        <taxon>Arthropoda</taxon>
        <taxon>Crustacea</taxon>
        <taxon>Branchiopoda</taxon>
        <taxon>Diplostraca</taxon>
        <taxon>Cladocera</taxon>
        <taxon>Anomopoda</taxon>
        <taxon>Daphniidae</taxon>
        <taxon>Daphnia</taxon>
    </lineage>
</organism>
<accession>A0A164MEW3</accession>
<dbReference type="Proteomes" id="UP000076858">
    <property type="component" value="Unassembled WGS sequence"/>
</dbReference>
<proteinExistence type="predicted"/>
<dbReference type="AlphaFoldDB" id="A0A164MEW3"/>
<gene>
    <name evidence="2" type="ORF">APZ42_031976</name>
</gene>
<keyword evidence="3" id="KW-1185">Reference proteome</keyword>